<sequence>MTIADLFDSGFRKRNQDHFAAIVRIAMSNGIISDEEKAFLDRLATNLDISEDDYERILESYMSHPINPPITYDRRLERLFDHTRMVWADNQISEKQDVLLEKLAIGLGFTPANAKYVINKALDLVEEDVDLDTFKEEIKNMNR</sequence>
<proteinExistence type="predicted"/>
<name>A0ABW3CV04_9FLAO</name>
<dbReference type="InterPro" id="IPR029024">
    <property type="entry name" value="TerB-like"/>
</dbReference>
<comment type="caution">
    <text evidence="1">The sequence shown here is derived from an EMBL/GenBank/DDBJ whole genome shotgun (WGS) entry which is preliminary data.</text>
</comment>
<accession>A0ABW3CV04</accession>
<keyword evidence="2" id="KW-1185">Reference proteome</keyword>
<organism evidence="1 2">
    <name type="scientific">Sungkyunkwania multivorans</name>
    <dbReference type="NCBI Taxonomy" id="1173618"/>
    <lineage>
        <taxon>Bacteria</taxon>
        <taxon>Pseudomonadati</taxon>
        <taxon>Bacteroidota</taxon>
        <taxon>Flavobacteriia</taxon>
        <taxon>Flavobacteriales</taxon>
        <taxon>Flavobacteriaceae</taxon>
        <taxon>Sungkyunkwania</taxon>
    </lineage>
</organism>
<reference evidence="2" key="1">
    <citation type="journal article" date="2019" name="Int. J. Syst. Evol. Microbiol.">
        <title>The Global Catalogue of Microorganisms (GCM) 10K type strain sequencing project: providing services to taxonomists for standard genome sequencing and annotation.</title>
        <authorList>
            <consortium name="The Broad Institute Genomics Platform"/>
            <consortium name="The Broad Institute Genome Sequencing Center for Infectious Disease"/>
            <person name="Wu L."/>
            <person name="Ma J."/>
        </authorList>
    </citation>
    <scope>NUCLEOTIDE SEQUENCE [LARGE SCALE GENOMIC DNA]</scope>
    <source>
        <strain evidence="2">CCUG 62952</strain>
    </source>
</reference>
<evidence type="ECO:0000313" key="1">
    <source>
        <dbReference type="EMBL" id="MFD0861114.1"/>
    </source>
</evidence>
<protein>
    <submittedName>
        <fullName evidence="1">TerB family tellurite resistance protein</fullName>
    </submittedName>
</protein>
<dbReference type="RefSeq" id="WP_386403520.1">
    <property type="nucleotide sequence ID" value="NZ_JBHTJH010000003.1"/>
</dbReference>
<evidence type="ECO:0000313" key="2">
    <source>
        <dbReference type="Proteomes" id="UP001596978"/>
    </source>
</evidence>
<dbReference type="Proteomes" id="UP001596978">
    <property type="component" value="Unassembled WGS sequence"/>
</dbReference>
<dbReference type="Gene3D" id="1.10.3680.10">
    <property type="entry name" value="TerB-like"/>
    <property type="match status" value="1"/>
</dbReference>
<dbReference type="SUPFAM" id="SSF158682">
    <property type="entry name" value="TerB-like"/>
    <property type="match status" value="1"/>
</dbReference>
<gene>
    <name evidence="1" type="ORF">ACFQ1M_02750</name>
</gene>
<dbReference type="EMBL" id="JBHTJH010000003">
    <property type="protein sequence ID" value="MFD0861114.1"/>
    <property type="molecule type" value="Genomic_DNA"/>
</dbReference>